<dbReference type="AlphaFoldDB" id="A0A6N6MHY5"/>
<protein>
    <submittedName>
        <fullName evidence="2">Alpha-ketoglutarate decarboxylase</fullName>
    </submittedName>
</protein>
<accession>A0A6N6MHY5</accession>
<sequence>MILNKALFRFFKKTALVLVVFSCYSININAQQSQNNFWDQVYFGGNIGLSFGNEFFSGTLAPSAIYQFDEHFALGLGLNATFNSQKDFYKSTILGGSLIGLYNIIPQIQVSAEFEQLNVDRNYDSRTIYRDENYWVSALYLGAGYRTGNITFGVRYDVLYDDNDGIYYSPWSPFFRVYF</sequence>
<evidence type="ECO:0000313" key="2">
    <source>
        <dbReference type="EMBL" id="KAB1070627.1"/>
    </source>
</evidence>
<proteinExistence type="predicted"/>
<keyword evidence="1" id="KW-0732">Signal</keyword>
<evidence type="ECO:0000313" key="3">
    <source>
        <dbReference type="Proteomes" id="UP000441333"/>
    </source>
</evidence>
<dbReference type="Proteomes" id="UP000441333">
    <property type="component" value="Unassembled WGS sequence"/>
</dbReference>
<keyword evidence="3" id="KW-1185">Reference proteome</keyword>
<gene>
    <name evidence="2" type="ORF">F6U93_01780</name>
</gene>
<evidence type="ECO:0000256" key="1">
    <source>
        <dbReference type="SAM" id="SignalP"/>
    </source>
</evidence>
<feature type="chain" id="PRO_5026836422" evidence="1">
    <location>
        <begin position="31"/>
        <end position="179"/>
    </location>
</feature>
<dbReference type="RefSeq" id="WP_150936271.1">
    <property type="nucleotide sequence ID" value="NZ_WAAT01000011.1"/>
</dbReference>
<reference evidence="2 3" key="1">
    <citation type="submission" date="2019-09" db="EMBL/GenBank/DDBJ databases">
        <authorList>
            <person name="Cao W.R."/>
        </authorList>
    </citation>
    <scope>NUCLEOTIDE SEQUENCE [LARGE SCALE GENOMIC DNA]</scope>
    <source>
        <strain evidence="2 3">B1N29</strain>
    </source>
</reference>
<name>A0A6N6MHY5_9FLAO</name>
<comment type="caution">
    <text evidence="2">The sequence shown here is derived from an EMBL/GenBank/DDBJ whole genome shotgun (WGS) entry which is preliminary data.</text>
</comment>
<organism evidence="2 3">
    <name type="scientific">Pseudotamlana haliotis</name>
    <dbReference type="NCBI Taxonomy" id="2614804"/>
    <lineage>
        <taxon>Bacteria</taxon>
        <taxon>Pseudomonadati</taxon>
        <taxon>Bacteroidota</taxon>
        <taxon>Flavobacteriia</taxon>
        <taxon>Flavobacteriales</taxon>
        <taxon>Flavobacteriaceae</taxon>
        <taxon>Pseudotamlana</taxon>
    </lineage>
</organism>
<dbReference type="EMBL" id="WAAT01000011">
    <property type="protein sequence ID" value="KAB1070627.1"/>
    <property type="molecule type" value="Genomic_DNA"/>
</dbReference>
<feature type="signal peptide" evidence="1">
    <location>
        <begin position="1"/>
        <end position="30"/>
    </location>
</feature>